<name>A0A0D9XIL6_9ORYZ</name>
<dbReference type="InterPro" id="IPR036047">
    <property type="entry name" value="F-box-like_dom_sf"/>
</dbReference>
<keyword evidence="3" id="KW-1185">Reference proteome</keyword>
<dbReference type="Gene3D" id="1.20.1280.50">
    <property type="match status" value="1"/>
</dbReference>
<evidence type="ECO:0000313" key="2">
    <source>
        <dbReference type="EnsemblPlants" id="LPERR10G04120.1"/>
    </source>
</evidence>
<dbReference type="CDD" id="cd09917">
    <property type="entry name" value="F-box_SF"/>
    <property type="match status" value="1"/>
</dbReference>
<dbReference type="InterPro" id="IPR001810">
    <property type="entry name" value="F-box_dom"/>
</dbReference>
<dbReference type="PANTHER" id="PTHR36140:SF1">
    <property type="entry name" value="F-BOX DOMAIN CONTAINING PROTEIN, EXPRESSED"/>
    <property type="match status" value="1"/>
</dbReference>
<protein>
    <recommendedName>
        <fullName evidence="1">F-box domain-containing protein</fullName>
    </recommendedName>
</protein>
<accession>A0A0D9XIL6</accession>
<dbReference type="EnsemblPlants" id="LPERR10G04120.1">
    <property type="protein sequence ID" value="LPERR10G04120.1"/>
    <property type="gene ID" value="LPERR10G04120"/>
</dbReference>
<proteinExistence type="predicted"/>
<dbReference type="eggNOG" id="ENOG502R5QA">
    <property type="taxonomic scope" value="Eukaryota"/>
</dbReference>
<feature type="domain" description="F-box" evidence="1">
    <location>
        <begin position="50"/>
        <end position="84"/>
    </location>
</feature>
<reference evidence="2" key="3">
    <citation type="submission" date="2015-04" db="UniProtKB">
        <authorList>
            <consortium name="EnsemblPlants"/>
        </authorList>
    </citation>
    <scope>IDENTIFICATION</scope>
</reference>
<dbReference type="HOGENOM" id="CLU_049527_0_0_1"/>
<reference evidence="3" key="2">
    <citation type="submission" date="2013-12" db="EMBL/GenBank/DDBJ databases">
        <authorList>
            <person name="Yu Y."/>
            <person name="Lee S."/>
            <person name="de Baynast K."/>
            <person name="Wissotski M."/>
            <person name="Liu L."/>
            <person name="Talag J."/>
            <person name="Goicoechea J."/>
            <person name="Angelova A."/>
            <person name="Jetty R."/>
            <person name="Kudrna D."/>
            <person name="Golser W."/>
            <person name="Rivera L."/>
            <person name="Zhang J."/>
            <person name="Wing R."/>
        </authorList>
    </citation>
    <scope>NUCLEOTIDE SEQUENCE</scope>
</reference>
<dbReference type="AlphaFoldDB" id="A0A0D9XIL6"/>
<dbReference type="Proteomes" id="UP000032180">
    <property type="component" value="Chromosome 10"/>
</dbReference>
<dbReference type="PANTHER" id="PTHR36140">
    <property type="entry name" value="F-BOX DOMAIN-CONTAINING PROTEIN-RELATED"/>
    <property type="match status" value="1"/>
</dbReference>
<dbReference type="Gramene" id="LPERR10G04120.1">
    <property type="protein sequence ID" value="LPERR10G04120.1"/>
    <property type="gene ID" value="LPERR10G04120"/>
</dbReference>
<dbReference type="SUPFAM" id="SSF81383">
    <property type="entry name" value="F-box domain"/>
    <property type="match status" value="1"/>
</dbReference>
<organism evidence="2 3">
    <name type="scientific">Leersia perrieri</name>
    <dbReference type="NCBI Taxonomy" id="77586"/>
    <lineage>
        <taxon>Eukaryota</taxon>
        <taxon>Viridiplantae</taxon>
        <taxon>Streptophyta</taxon>
        <taxon>Embryophyta</taxon>
        <taxon>Tracheophyta</taxon>
        <taxon>Spermatophyta</taxon>
        <taxon>Magnoliopsida</taxon>
        <taxon>Liliopsida</taxon>
        <taxon>Poales</taxon>
        <taxon>Poaceae</taxon>
        <taxon>BOP clade</taxon>
        <taxon>Oryzoideae</taxon>
        <taxon>Oryzeae</taxon>
        <taxon>Oryzinae</taxon>
        <taxon>Leersia</taxon>
    </lineage>
</organism>
<sequence length="471" mass="51634">MSSPPPPKPVACGDGWLSLSISTESGESNKRLRRGGGGGAVEDDGCVLHDEVLLAVFAASSLETDDLVRCAATCRRWRRLVSGDAEYICGLKPLSSRYVEALAVGFFHQSRDQEDDGDSGAPPRFVPLPSFSSRFAGADLHMAFDDLLFRNSRLVASRNGRLVLELQRSSRAAVLRLVVCNPMTGDMSILPILSGKDRPGHYACALLTADDLHHTEDPLPTHGHGSAAAFRLLVVYKRRKFTACRSYSSNTNAWGKEGKLTGVKIGGRRLGEMSGGVAARGAVFWLSKNLVFGFGLDTMEATAENIPWKWNSKLCFCHGSPVENRRLAVSPSDGRLCAVQVERHVSNSSVTINVISRRHDEYGVGGSKGIRRWEWEKTRNVELGGLIPLRDVKRICLRGVCEKSGVVFLTTGADMYAEQTDMAMYALDMEKKEARLVRAPPGRCRRSSSSFFGYEMDRVTYLASLSHGVRC</sequence>
<evidence type="ECO:0000259" key="1">
    <source>
        <dbReference type="Pfam" id="PF12937"/>
    </source>
</evidence>
<evidence type="ECO:0000313" key="3">
    <source>
        <dbReference type="Proteomes" id="UP000032180"/>
    </source>
</evidence>
<reference evidence="2 3" key="1">
    <citation type="submission" date="2012-08" db="EMBL/GenBank/DDBJ databases">
        <title>Oryza genome evolution.</title>
        <authorList>
            <person name="Wing R.A."/>
        </authorList>
    </citation>
    <scope>NUCLEOTIDE SEQUENCE</scope>
</reference>
<dbReference type="Pfam" id="PF12937">
    <property type="entry name" value="F-box-like"/>
    <property type="match status" value="1"/>
</dbReference>